<comment type="function">
    <text evidence="3">Required for cytoplasmic pre-assembly of axonemal dyneins, thereby playing a central role in motility in cilia and flagella. Involved in pre-assembly of dynein arm complexes in the cytoplasm before intraflagellar transport loads them for the ciliary compartment.</text>
</comment>
<dbReference type="Proteomes" id="UP001165083">
    <property type="component" value="Unassembled WGS sequence"/>
</dbReference>
<feature type="compositionally biased region" description="Acidic residues" evidence="4">
    <location>
        <begin position="452"/>
        <end position="467"/>
    </location>
</feature>
<dbReference type="CDD" id="cd00298">
    <property type="entry name" value="ACD_sHsps_p23-like"/>
    <property type="match status" value="1"/>
</dbReference>
<evidence type="ECO:0000256" key="3">
    <source>
        <dbReference type="HAMAP-Rule" id="MF_03069"/>
    </source>
</evidence>
<feature type="compositionally biased region" description="Basic and acidic residues" evidence="4">
    <location>
        <begin position="468"/>
        <end position="478"/>
    </location>
</feature>
<dbReference type="GO" id="GO:0070286">
    <property type="term" value="P:axonemal dynein complex assembly"/>
    <property type="evidence" value="ECO:0007669"/>
    <property type="project" value="UniProtKB-UniRule"/>
</dbReference>
<accession>A0A9W6WJP8</accession>
<sequence length="713" mass="79049">MGVRDAAQKDVPGEAEMDALFEAAMRQQSAQSEPKVTLQEQQRFLSAMKDPEFRSLLSDYMQEISDPRNRAETEQYLAQLESEQKVPADKQLIKPKPGFVVKTKWDGPHKIFVNVCSSDKMQPPSSTRVAAAGPQGTSWNLPYSLGPERLEPDKGGAGVPTFDVCFHPRVIEFAMARADYRHMVISTCLDAVEPILRDSRRKPNATVARNYHILKGVFYKSGDPVTMCLKKERESPEPTKSKTKNVVKSKGKETAAKGKEKTSEGKFEVLDNKENEGPVQAVKRTSGKTDSSVLNQLTHVEETEKSAPLIKEISSTTIDAKQQLDKPNRKKKMEHQLIYRGRFELLHHMQADPGKAVPEDRYRPKELVVEVSFPLSSSAKGLDLDVSERMLRLSAGPTVPGNYESLELALPFPVIEDKGSAKFDRKNHKLVVTLPVQSPPKPKPQSVTLVVQDDDEEEEEDVEEEKEVVETKQSESVEQHSIGIRAPKPKKEGEDEFRMLRETALMVANDPQVLAHSQRKAERQAPAPVRVPQPAVATVTEPAAIKDDIFDDLPPLESCSDEEDELDEGDNVDTEEIPEVTATETAVVAERIKPPFETHDTPTCLSYIVGVAGIDSASVKLTFPSTSSLLLQFTDNEQRLYEMQVAVLPVDIDPSTAEFDVAGENMVIILQKKTATPVPNLDKPVLDAPAATAPPAPLLSAARFQNQLLYELD</sequence>
<dbReference type="GO" id="GO:0060285">
    <property type="term" value="P:cilium-dependent cell motility"/>
    <property type="evidence" value="ECO:0007669"/>
    <property type="project" value="UniProtKB-UniRule"/>
</dbReference>
<dbReference type="InterPro" id="IPR050734">
    <property type="entry name" value="PIH1/Kintoun_subfamily"/>
</dbReference>
<comment type="similarity">
    <text evidence="3">Belongs to the PIH1 family. Kintoun subfamily.</text>
</comment>
<dbReference type="AlphaFoldDB" id="A0A9W6WJP8"/>
<reference evidence="7" key="1">
    <citation type="submission" date="2023-04" db="EMBL/GenBank/DDBJ databases">
        <title>Phytophthora lilii NBRC 32176.</title>
        <authorList>
            <person name="Ichikawa N."/>
            <person name="Sato H."/>
            <person name="Tonouchi N."/>
        </authorList>
    </citation>
    <scope>NUCLEOTIDE SEQUENCE</scope>
    <source>
        <strain evidence="7">NBRC 32176</strain>
    </source>
</reference>
<name>A0A9W6WJP8_9STRA</name>
<feature type="compositionally biased region" description="Basic and acidic residues" evidence="4">
    <location>
        <begin position="250"/>
        <end position="264"/>
    </location>
</feature>
<feature type="domain" description="PIH1D1/2/3 CS-like" evidence="6">
    <location>
        <begin position="360"/>
        <end position="437"/>
    </location>
</feature>
<evidence type="ECO:0000256" key="4">
    <source>
        <dbReference type="SAM" id="MobiDB-lite"/>
    </source>
</evidence>
<gene>
    <name evidence="7" type="ORF">Plil01_000552600</name>
</gene>
<proteinExistence type="inferred from homology"/>
<dbReference type="GO" id="GO:0005737">
    <property type="term" value="C:cytoplasm"/>
    <property type="evidence" value="ECO:0007669"/>
    <property type="project" value="UniProtKB-SubCell"/>
</dbReference>
<dbReference type="OrthoDB" id="5135119at2759"/>
<organism evidence="7 8">
    <name type="scientific">Phytophthora lilii</name>
    <dbReference type="NCBI Taxonomy" id="2077276"/>
    <lineage>
        <taxon>Eukaryota</taxon>
        <taxon>Sar</taxon>
        <taxon>Stramenopiles</taxon>
        <taxon>Oomycota</taxon>
        <taxon>Peronosporomycetes</taxon>
        <taxon>Peronosporales</taxon>
        <taxon>Peronosporaceae</taxon>
        <taxon>Phytophthora</taxon>
    </lineage>
</organism>
<dbReference type="InterPro" id="IPR041442">
    <property type="entry name" value="PIH1D1/2/3_CS-like"/>
</dbReference>
<feature type="region of interest" description="Disordered" evidence="4">
    <location>
        <begin position="231"/>
        <end position="264"/>
    </location>
</feature>
<protein>
    <recommendedName>
        <fullName evidence="3">Protein kintoun</fullName>
    </recommendedName>
    <alternativeName>
        <fullName evidence="3">Dynein assembly factor 2, axonemal homolog</fullName>
    </alternativeName>
</protein>
<dbReference type="Pfam" id="PF18201">
    <property type="entry name" value="PIH1_CS"/>
    <property type="match status" value="1"/>
</dbReference>
<dbReference type="InterPro" id="IPR034727">
    <property type="entry name" value="Kintoun"/>
</dbReference>
<evidence type="ECO:0000313" key="8">
    <source>
        <dbReference type="Proteomes" id="UP001165083"/>
    </source>
</evidence>
<dbReference type="EMBL" id="BSXW01000231">
    <property type="protein sequence ID" value="GMF15826.1"/>
    <property type="molecule type" value="Genomic_DNA"/>
</dbReference>
<dbReference type="HAMAP" id="MF_03069">
    <property type="entry name" value="Kintoun"/>
    <property type="match status" value="1"/>
</dbReference>
<keyword evidence="8" id="KW-1185">Reference proteome</keyword>
<comment type="subcellular location">
    <subcellularLocation>
        <location evidence="1 3">Cytoplasm</location>
    </subcellularLocation>
</comment>
<feature type="domain" description="PIH1 N-terminal" evidence="5">
    <location>
        <begin position="64"/>
        <end position="193"/>
    </location>
</feature>
<feature type="compositionally biased region" description="Basic and acidic residues" evidence="4">
    <location>
        <begin position="231"/>
        <end position="240"/>
    </location>
</feature>
<evidence type="ECO:0000256" key="2">
    <source>
        <dbReference type="ARBA" id="ARBA00022490"/>
    </source>
</evidence>
<dbReference type="Pfam" id="PF08190">
    <property type="entry name" value="PIH1"/>
    <property type="match status" value="1"/>
</dbReference>
<keyword evidence="2 3" id="KW-0963">Cytoplasm</keyword>
<evidence type="ECO:0000259" key="5">
    <source>
        <dbReference type="Pfam" id="PF08190"/>
    </source>
</evidence>
<evidence type="ECO:0000313" key="7">
    <source>
        <dbReference type="EMBL" id="GMF15826.1"/>
    </source>
</evidence>
<dbReference type="PANTHER" id="PTHR22997">
    <property type="entry name" value="PIH1 DOMAIN-CONTAINING PROTEIN 1"/>
    <property type="match status" value="1"/>
</dbReference>
<feature type="region of interest" description="Disordered" evidence="4">
    <location>
        <begin position="435"/>
        <end position="481"/>
    </location>
</feature>
<evidence type="ECO:0000256" key="1">
    <source>
        <dbReference type="ARBA" id="ARBA00004496"/>
    </source>
</evidence>
<comment type="caution">
    <text evidence="7">The sequence shown here is derived from an EMBL/GenBank/DDBJ whole genome shotgun (WGS) entry which is preliminary data.</text>
</comment>
<dbReference type="InterPro" id="IPR012981">
    <property type="entry name" value="PIH1_N"/>
</dbReference>
<evidence type="ECO:0000259" key="6">
    <source>
        <dbReference type="Pfam" id="PF18201"/>
    </source>
</evidence>
<dbReference type="PANTHER" id="PTHR22997:SF0">
    <property type="entry name" value="PIH1 DOMAIN-CONTAINING PROTEIN 1"/>
    <property type="match status" value="1"/>
</dbReference>